<keyword evidence="4 9" id="KW-0812">Transmembrane</keyword>
<evidence type="ECO:0000256" key="9">
    <source>
        <dbReference type="SAM" id="Phobius"/>
    </source>
</evidence>
<accession>A0A2S5B9N7</accession>
<feature type="domain" description="Sodium/calcium exchanger membrane region" evidence="10">
    <location>
        <begin position="539"/>
        <end position="682"/>
    </location>
</feature>
<feature type="transmembrane region" description="Helical" evidence="9">
    <location>
        <begin position="603"/>
        <end position="630"/>
    </location>
</feature>
<evidence type="ECO:0000256" key="6">
    <source>
        <dbReference type="ARBA" id="ARBA00023065"/>
    </source>
</evidence>
<keyword evidence="3" id="KW-0813">Transport</keyword>
<sequence>MVSASEQLDALALANNEDDKPPDSGYFPVLRISPRSDVAYHRRQDSPNLIAPRGDDGVNEAALDNEAPVKLKPNESLTSRLLQSIAPSARADAAAAENGPRSRVNRSSSLPNLDRRRGHEKASEAAHPSGDAADTVSLASIEKAQRVHTFAGTVSEKYNPATLNAAGPSSAQPNAADVTFDPPVARPALLSKTLLEPKKRLGKNPSFRQCMINVLRYSWLNVLFVFVPVAWAMHFSHQSATVTFCISFFAIVPLAAMLGFATEELAIRVGDAFGGLLNATFGNAVELIISILALVKGELGIVRSSMLGSILSNCLLVLGGCFFAGGIRFHEQGYSLRAAQLNINLLGIAVVAIVIPVAFHSFIQMEGTESDEVTSSNVLKLSRGISFILLFVYACYLTFQLWTHAYLYAPPKTPRPPASSTAALLIYNEGPQPPVEGKVFRIPSLPSWGSSTSSSSSTASRSVRGRQAHTVDETDEPVVYSVEEAAQHDADLARIPTAASDTFRRPKSEKDLEGQHEAVSFAPDAGPEEHEPQLSVWFAFALLAVITGLTGLTAECLVDSIDGLTETGNVSKEFVALILLPVVGNAAEHVTAITVATKNKLNLSLAVAVGSSIQIAFFVIPVLVLLGWAIGQPLDFDFNTFETLVVFLAGCVVNWAIQDGRTNWLEGLTLMTLYVIIALVFWYYDPPSF</sequence>
<keyword evidence="6" id="KW-0406">Ion transport</keyword>
<comment type="caution">
    <text evidence="11">The sequence shown here is derived from an EMBL/GenBank/DDBJ whole genome shotgun (WGS) entry which is preliminary data.</text>
</comment>
<feature type="transmembrane region" description="Helical" evidence="9">
    <location>
        <begin position="534"/>
        <end position="554"/>
    </location>
</feature>
<dbReference type="EMBL" id="PJQD01000038">
    <property type="protein sequence ID" value="POY73431.1"/>
    <property type="molecule type" value="Genomic_DNA"/>
</dbReference>
<dbReference type="InterPro" id="IPR044880">
    <property type="entry name" value="NCX_ion-bd_dom_sf"/>
</dbReference>
<dbReference type="GO" id="GO:0015369">
    <property type="term" value="F:calcium:proton antiporter activity"/>
    <property type="evidence" value="ECO:0007669"/>
    <property type="project" value="TreeGrafter"/>
</dbReference>
<keyword evidence="7 9" id="KW-0472">Membrane</keyword>
<evidence type="ECO:0000313" key="11">
    <source>
        <dbReference type="EMBL" id="POY73431.1"/>
    </source>
</evidence>
<feature type="transmembrane region" description="Helical" evidence="9">
    <location>
        <begin position="214"/>
        <end position="234"/>
    </location>
</feature>
<gene>
    <name evidence="11" type="ORF">BMF94_3769</name>
</gene>
<comment type="subcellular location">
    <subcellularLocation>
        <location evidence="1">Endomembrane system</location>
        <topology evidence="1">Multi-pass membrane protein</topology>
    </subcellularLocation>
</comment>
<dbReference type="PANTHER" id="PTHR31503">
    <property type="entry name" value="VACUOLAR CALCIUM ION TRANSPORTER"/>
    <property type="match status" value="1"/>
</dbReference>
<feature type="transmembrane region" description="Helical" evidence="9">
    <location>
        <begin position="273"/>
        <end position="295"/>
    </location>
</feature>
<dbReference type="InterPro" id="IPR004837">
    <property type="entry name" value="NaCa_Exmemb"/>
</dbReference>
<dbReference type="PANTHER" id="PTHR31503:SF20">
    <property type="entry name" value="CA(2+)_H(+) EXCHANGER, PUTATIVE (EUROFUNG)-RELATED"/>
    <property type="match status" value="1"/>
</dbReference>
<feature type="transmembrane region" description="Helical" evidence="9">
    <location>
        <begin position="636"/>
        <end position="657"/>
    </location>
</feature>
<feature type="region of interest" description="Disordered" evidence="8">
    <location>
        <begin position="447"/>
        <end position="476"/>
    </location>
</feature>
<dbReference type="GO" id="GO:0000329">
    <property type="term" value="C:fungal-type vacuole membrane"/>
    <property type="evidence" value="ECO:0007669"/>
    <property type="project" value="TreeGrafter"/>
</dbReference>
<reference evidence="11 12" key="1">
    <citation type="journal article" date="2018" name="Front. Microbiol.">
        <title>Prospects for Fungal Bioremediation of Acidic Radioactive Waste Sites: Characterization and Genome Sequence of Rhodotorula taiwanensis MD1149.</title>
        <authorList>
            <person name="Tkavc R."/>
            <person name="Matrosova V.Y."/>
            <person name="Grichenko O.E."/>
            <person name="Gostincar C."/>
            <person name="Volpe R.P."/>
            <person name="Klimenkova P."/>
            <person name="Gaidamakova E.K."/>
            <person name="Zhou C.E."/>
            <person name="Stewart B.J."/>
            <person name="Lyman M.G."/>
            <person name="Malfatti S.A."/>
            <person name="Rubinfeld B."/>
            <person name="Courtot M."/>
            <person name="Singh J."/>
            <person name="Dalgard C.L."/>
            <person name="Hamilton T."/>
            <person name="Frey K.G."/>
            <person name="Gunde-Cimerman N."/>
            <person name="Dugan L."/>
            <person name="Daly M.J."/>
        </authorList>
    </citation>
    <scope>NUCLEOTIDE SEQUENCE [LARGE SCALE GENOMIC DNA]</scope>
    <source>
        <strain evidence="11 12">MD1149</strain>
    </source>
</reference>
<evidence type="ECO:0000259" key="10">
    <source>
        <dbReference type="Pfam" id="PF01699"/>
    </source>
</evidence>
<feature type="transmembrane region" description="Helical" evidence="9">
    <location>
        <begin position="240"/>
        <end position="261"/>
    </location>
</feature>
<keyword evidence="12" id="KW-1185">Reference proteome</keyword>
<organism evidence="11 12">
    <name type="scientific">Rhodotorula taiwanensis</name>
    <dbReference type="NCBI Taxonomy" id="741276"/>
    <lineage>
        <taxon>Eukaryota</taxon>
        <taxon>Fungi</taxon>
        <taxon>Dikarya</taxon>
        <taxon>Basidiomycota</taxon>
        <taxon>Pucciniomycotina</taxon>
        <taxon>Microbotryomycetes</taxon>
        <taxon>Sporidiobolales</taxon>
        <taxon>Sporidiobolaceae</taxon>
        <taxon>Rhodotorula</taxon>
    </lineage>
</organism>
<keyword evidence="5 9" id="KW-1133">Transmembrane helix</keyword>
<evidence type="ECO:0000256" key="8">
    <source>
        <dbReference type="SAM" id="MobiDB-lite"/>
    </source>
</evidence>
<evidence type="ECO:0000256" key="5">
    <source>
        <dbReference type="ARBA" id="ARBA00022989"/>
    </source>
</evidence>
<dbReference type="Proteomes" id="UP000237144">
    <property type="component" value="Unassembled WGS sequence"/>
</dbReference>
<dbReference type="InterPro" id="IPR004713">
    <property type="entry name" value="CaH_exchang"/>
</dbReference>
<proteinExistence type="inferred from homology"/>
<feature type="transmembrane region" description="Helical" evidence="9">
    <location>
        <begin position="574"/>
        <end position="596"/>
    </location>
</feature>
<protein>
    <recommendedName>
        <fullName evidence="10">Sodium/calcium exchanger membrane region domain-containing protein</fullName>
    </recommendedName>
</protein>
<dbReference type="GO" id="GO:0006874">
    <property type="term" value="P:intracellular calcium ion homeostasis"/>
    <property type="evidence" value="ECO:0007669"/>
    <property type="project" value="TreeGrafter"/>
</dbReference>
<feature type="region of interest" description="Disordered" evidence="8">
    <location>
        <begin position="1"/>
        <end position="60"/>
    </location>
</feature>
<dbReference type="OrthoDB" id="1699231at2759"/>
<evidence type="ECO:0000256" key="1">
    <source>
        <dbReference type="ARBA" id="ARBA00004127"/>
    </source>
</evidence>
<feature type="compositionally biased region" description="Basic and acidic residues" evidence="8">
    <location>
        <begin position="113"/>
        <end position="124"/>
    </location>
</feature>
<evidence type="ECO:0000256" key="4">
    <source>
        <dbReference type="ARBA" id="ARBA00022692"/>
    </source>
</evidence>
<evidence type="ECO:0000256" key="7">
    <source>
        <dbReference type="ARBA" id="ARBA00023136"/>
    </source>
</evidence>
<feature type="transmembrane region" description="Helical" evidence="9">
    <location>
        <begin position="383"/>
        <end position="402"/>
    </location>
</feature>
<feature type="region of interest" description="Disordered" evidence="8">
    <location>
        <begin position="91"/>
        <end position="133"/>
    </location>
</feature>
<feature type="domain" description="Sodium/calcium exchanger membrane region" evidence="10">
    <location>
        <begin position="240"/>
        <end position="402"/>
    </location>
</feature>
<comment type="similarity">
    <text evidence="2">Belongs to the Ca(2+):cation antiporter (CaCA) (TC 2.A.19) family.</text>
</comment>
<feature type="transmembrane region" description="Helical" evidence="9">
    <location>
        <begin position="307"/>
        <end position="329"/>
    </location>
</feature>
<dbReference type="AlphaFoldDB" id="A0A2S5B9N7"/>
<feature type="transmembrane region" description="Helical" evidence="9">
    <location>
        <begin position="664"/>
        <end position="684"/>
    </location>
</feature>
<evidence type="ECO:0000313" key="12">
    <source>
        <dbReference type="Proteomes" id="UP000237144"/>
    </source>
</evidence>
<dbReference type="GO" id="GO:0012505">
    <property type="term" value="C:endomembrane system"/>
    <property type="evidence" value="ECO:0007669"/>
    <property type="project" value="UniProtKB-SubCell"/>
</dbReference>
<dbReference type="Pfam" id="PF01699">
    <property type="entry name" value="Na_Ca_ex"/>
    <property type="match status" value="2"/>
</dbReference>
<feature type="compositionally biased region" description="Low complexity" evidence="8">
    <location>
        <begin position="447"/>
        <end position="462"/>
    </location>
</feature>
<dbReference type="FunFam" id="1.20.1420.30:FF:000024">
    <property type="entry name" value="Calcium/proton exchanger, variant"/>
    <property type="match status" value="1"/>
</dbReference>
<name>A0A2S5B9N7_9BASI</name>
<evidence type="ECO:0000256" key="2">
    <source>
        <dbReference type="ARBA" id="ARBA00008170"/>
    </source>
</evidence>
<dbReference type="STRING" id="741276.A0A2S5B9N7"/>
<dbReference type="Gene3D" id="1.20.1420.30">
    <property type="entry name" value="NCX, central ion-binding region"/>
    <property type="match status" value="2"/>
</dbReference>
<evidence type="ECO:0000256" key="3">
    <source>
        <dbReference type="ARBA" id="ARBA00022448"/>
    </source>
</evidence>
<feature type="transmembrane region" description="Helical" evidence="9">
    <location>
        <begin position="341"/>
        <end position="363"/>
    </location>
</feature>